<dbReference type="CDD" id="cd07067">
    <property type="entry name" value="HP_PGM_like"/>
    <property type="match status" value="1"/>
</dbReference>
<dbReference type="EMBL" id="MHJL01000022">
    <property type="protein sequence ID" value="OGY67453.1"/>
    <property type="molecule type" value="Genomic_DNA"/>
</dbReference>
<reference evidence="3 4" key="1">
    <citation type="journal article" date="2016" name="Nat. Commun.">
        <title>Thousands of microbial genomes shed light on interconnected biogeochemical processes in an aquifer system.</title>
        <authorList>
            <person name="Anantharaman K."/>
            <person name="Brown C.T."/>
            <person name="Hug L.A."/>
            <person name="Sharon I."/>
            <person name="Castelle C.J."/>
            <person name="Probst A.J."/>
            <person name="Thomas B.C."/>
            <person name="Singh A."/>
            <person name="Wilkins M.J."/>
            <person name="Karaoz U."/>
            <person name="Brodie E.L."/>
            <person name="Williams K.H."/>
            <person name="Hubbard S.S."/>
            <person name="Banfield J.F."/>
        </authorList>
    </citation>
    <scope>NUCLEOTIDE SEQUENCE [LARGE SCALE GENOMIC DNA]</scope>
</reference>
<dbReference type="STRING" id="1798409.A3I24_03145"/>
<dbReference type="Proteomes" id="UP000177690">
    <property type="component" value="Unassembled WGS sequence"/>
</dbReference>
<feature type="binding site" evidence="2">
    <location>
        <position position="70"/>
    </location>
    <ligand>
        <name>substrate</name>
    </ligand>
</feature>
<feature type="binding site" evidence="2">
    <location>
        <position position="108"/>
    </location>
    <ligand>
        <name>substrate</name>
    </ligand>
</feature>
<dbReference type="AlphaFoldDB" id="A0A1G1ZRT8"/>
<dbReference type="SMART" id="SM00855">
    <property type="entry name" value="PGAM"/>
    <property type="match status" value="1"/>
</dbReference>
<protein>
    <recommendedName>
        <fullName evidence="5">Phosphoglycerate mutase</fullName>
    </recommendedName>
</protein>
<evidence type="ECO:0000256" key="1">
    <source>
        <dbReference type="PIRSR" id="PIRSR613078-1"/>
    </source>
</evidence>
<proteinExistence type="predicted"/>
<evidence type="ECO:0000313" key="3">
    <source>
        <dbReference type="EMBL" id="OGY67453.1"/>
    </source>
</evidence>
<sequence length="224" mass="25731">MISPKTELRFYFLRHGESEDNTNLEVIGEVIGGKNPQITELGLRQAKALGFRLSKENIKFDKIYCSPLQRVVHTCKAVCANTLFDFRKVIIVPALEEIDMGFLAGTRKKDVYEGYTGKLITYLGPWFTPPGGESQKTVQRRVSDWFEKEFLHNESFLKSEKTLNFAIFGSGMNFKCLFQEITGWDASLTWKFTLDNCSISRFRFNERGWFIDCINDTGHLLGLI</sequence>
<dbReference type="PANTHER" id="PTHR47927">
    <property type="entry name" value="PUTATIVE-RELATED"/>
    <property type="match status" value="1"/>
</dbReference>
<gene>
    <name evidence="3" type="ORF">A3I24_03145</name>
</gene>
<dbReference type="SUPFAM" id="SSF53254">
    <property type="entry name" value="Phosphoglycerate mutase-like"/>
    <property type="match status" value="1"/>
</dbReference>
<dbReference type="PANTHER" id="PTHR47927:SF2">
    <property type="entry name" value="PHOSPHOGLYCERATE MUTASE FAMILY PROTEIN"/>
    <property type="match status" value="1"/>
</dbReference>
<accession>A0A1G1ZRT8</accession>
<feature type="active site" description="Tele-phosphohistidine intermediate" evidence="1">
    <location>
        <position position="15"/>
    </location>
</feature>
<dbReference type="InterPro" id="IPR013078">
    <property type="entry name" value="His_Pase_superF_clade-1"/>
</dbReference>
<feature type="active site" description="Proton donor/acceptor" evidence="1">
    <location>
        <position position="97"/>
    </location>
</feature>
<name>A0A1G1ZRT8_9BACT</name>
<comment type="caution">
    <text evidence="3">The sequence shown here is derived from an EMBL/GenBank/DDBJ whole genome shotgun (WGS) entry which is preliminary data.</text>
</comment>
<evidence type="ECO:0008006" key="5">
    <source>
        <dbReference type="Google" id="ProtNLM"/>
    </source>
</evidence>
<organism evidence="3 4">
    <name type="scientific">Candidatus Harrisonbacteria bacterium RIFCSPLOWO2_02_FULL_41_13b</name>
    <dbReference type="NCBI Taxonomy" id="1798409"/>
    <lineage>
        <taxon>Bacteria</taxon>
        <taxon>Candidatus Harrisoniibacteriota</taxon>
    </lineage>
</organism>
<dbReference type="Gene3D" id="3.40.50.1240">
    <property type="entry name" value="Phosphoglycerate mutase-like"/>
    <property type="match status" value="1"/>
</dbReference>
<dbReference type="Pfam" id="PF00300">
    <property type="entry name" value="His_Phos_1"/>
    <property type="match status" value="1"/>
</dbReference>
<dbReference type="InterPro" id="IPR029033">
    <property type="entry name" value="His_PPase_superfam"/>
</dbReference>
<feature type="binding site" evidence="2">
    <location>
        <begin position="14"/>
        <end position="21"/>
    </location>
    <ligand>
        <name>substrate</name>
    </ligand>
</feature>
<evidence type="ECO:0000313" key="4">
    <source>
        <dbReference type="Proteomes" id="UP000177690"/>
    </source>
</evidence>
<evidence type="ECO:0000256" key="2">
    <source>
        <dbReference type="PIRSR" id="PIRSR613078-2"/>
    </source>
</evidence>